<sequence length="154" mass="16839" precursor="true">MIDRRSLLLQSIGAIGLASIAAPAVFADNSIVVYKSRTCGCCNAWIDHLEAAGFSVQARNLADVTAIKTRYNVPQEMWSCHTAIVNDFVIEGHVPAQDIRRLLEQRPQIVGLAVPGMPAGSPGMEVDGYREAYDVWAFGDGQLEAFARYSQQQL</sequence>
<proteinExistence type="predicted"/>
<dbReference type="EMBL" id="CP000449">
    <property type="protein sequence ID" value="ABI64511.1"/>
    <property type="molecule type" value="Genomic_DNA"/>
</dbReference>
<name>Q0AT76_MARMM</name>
<dbReference type="KEGG" id="mmr:Mmar10_0215"/>
<reference evidence="1 2" key="1">
    <citation type="submission" date="2006-08" db="EMBL/GenBank/DDBJ databases">
        <title>Complete sequence of Maricaulis maris MCS10.</title>
        <authorList>
            <consortium name="US DOE Joint Genome Institute"/>
            <person name="Copeland A."/>
            <person name="Lucas S."/>
            <person name="Lapidus A."/>
            <person name="Barry K."/>
            <person name="Detter J.C."/>
            <person name="Glavina del Rio T."/>
            <person name="Hammon N."/>
            <person name="Israni S."/>
            <person name="Dalin E."/>
            <person name="Tice H."/>
            <person name="Pitluck S."/>
            <person name="Saunders E."/>
            <person name="Brettin T."/>
            <person name="Bruce D."/>
            <person name="Han C."/>
            <person name="Tapia R."/>
            <person name="Gilna P."/>
            <person name="Schmutz J."/>
            <person name="Larimer F."/>
            <person name="Land M."/>
            <person name="Hauser L."/>
            <person name="Kyrpides N."/>
            <person name="Mikhailova N."/>
            <person name="Viollier P."/>
            <person name="Stephens C."/>
            <person name="Richardson P."/>
        </authorList>
    </citation>
    <scope>NUCLEOTIDE SEQUENCE [LARGE SCALE GENOMIC DNA]</scope>
    <source>
        <strain evidence="1 2">MCS10</strain>
    </source>
</reference>
<gene>
    <name evidence="1" type="ordered locus">Mmar10_0215</name>
</gene>
<dbReference type="Pfam" id="PF04214">
    <property type="entry name" value="DUF411"/>
    <property type="match status" value="1"/>
</dbReference>
<dbReference type="InterPro" id="IPR007332">
    <property type="entry name" value="DUF411"/>
</dbReference>
<dbReference type="OrthoDB" id="14727at2"/>
<dbReference type="Proteomes" id="UP000001964">
    <property type="component" value="Chromosome"/>
</dbReference>
<evidence type="ECO:0000313" key="1">
    <source>
        <dbReference type="EMBL" id="ABI64511.1"/>
    </source>
</evidence>
<dbReference type="RefSeq" id="WP_011642158.1">
    <property type="nucleotide sequence ID" value="NC_008347.1"/>
</dbReference>
<organism evidence="1 2">
    <name type="scientific">Maricaulis maris (strain MCS10)</name>
    <name type="common">Caulobacter maris</name>
    <dbReference type="NCBI Taxonomy" id="394221"/>
    <lineage>
        <taxon>Bacteria</taxon>
        <taxon>Pseudomonadati</taxon>
        <taxon>Pseudomonadota</taxon>
        <taxon>Alphaproteobacteria</taxon>
        <taxon>Maricaulales</taxon>
        <taxon>Maricaulaceae</taxon>
        <taxon>Maricaulis</taxon>
    </lineage>
</organism>
<accession>Q0AT76</accession>
<evidence type="ECO:0000313" key="2">
    <source>
        <dbReference type="Proteomes" id="UP000001964"/>
    </source>
</evidence>
<keyword evidence="2" id="KW-1185">Reference proteome</keyword>
<dbReference type="STRING" id="394221.Mmar10_0215"/>
<protein>
    <recommendedName>
        <fullName evidence="3">Metal-binding protein</fullName>
    </recommendedName>
</protein>
<evidence type="ECO:0008006" key="3">
    <source>
        <dbReference type="Google" id="ProtNLM"/>
    </source>
</evidence>
<dbReference type="eggNOG" id="COG3019">
    <property type="taxonomic scope" value="Bacteria"/>
</dbReference>
<dbReference type="AlphaFoldDB" id="Q0AT76"/>
<dbReference type="HOGENOM" id="CLU_112034_0_0_5"/>